<reference evidence="7 8" key="1">
    <citation type="submission" date="2020-08" db="EMBL/GenBank/DDBJ databases">
        <title>Genome sequence of Leucobacter denitrificans KACC 14055T.</title>
        <authorList>
            <person name="Hyun D.-W."/>
            <person name="Bae J.-W."/>
        </authorList>
    </citation>
    <scope>NUCLEOTIDE SEQUENCE [LARGE SCALE GENOMIC DNA]</scope>
    <source>
        <strain evidence="7 8">KACC 14055</strain>
    </source>
</reference>
<evidence type="ECO:0000256" key="5">
    <source>
        <dbReference type="PROSITE-ProRule" id="PRU00335"/>
    </source>
</evidence>
<sequence>MANRRVGRPSKQVLSRTKIVEAALELLDEHGEQGYGMRDIAQRLGVRPSALYNHVSGKDDITRGIRELIGEQIAPGIFDGLPWDEGIAAWARNYRDAFAAHPPTIALLAVMPFDPTSQVGLAYDRVISTLVGQGWPRGEALSVLVALESFILGSALDAAAAPDMMDPGDRDDVPELTAAYRERGETLAEQGQSPADQAFELGLSIFIGGLRAQLGAHASGAPDPQSNREPH</sequence>
<keyword evidence="4" id="KW-0804">Transcription</keyword>
<dbReference type="EMBL" id="CP060716">
    <property type="protein sequence ID" value="QNN63782.1"/>
    <property type="molecule type" value="Genomic_DNA"/>
</dbReference>
<dbReference type="KEGG" id="ldn:H9L06_05770"/>
<protein>
    <submittedName>
        <fullName evidence="7">TetR/AcrR family transcriptional regulator</fullName>
    </submittedName>
</protein>
<dbReference type="PROSITE" id="PS50977">
    <property type="entry name" value="HTH_TETR_2"/>
    <property type="match status" value="1"/>
</dbReference>
<dbReference type="InterPro" id="IPR009057">
    <property type="entry name" value="Homeodomain-like_sf"/>
</dbReference>
<dbReference type="InterPro" id="IPR004111">
    <property type="entry name" value="Repressor_TetR_C"/>
</dbReference>
<organism evidence="7 8">
    <name type="scientific">Leucobacter denitrificans</name>
    <dbReference type="NCBI Taxonomy" id="683042"/>
    <lineage>
        <taxon>Bacteria</taxon>
        <taxon>Bacillati</taxon>
        <taxon>Actinomycetota</taxon>
        <taxon>Actinomycetes</taxon>
        <taxon>Micrococcales</taxon>
        <taxon>Microbacteriaceae</taxon>
        <taxon>Leucobacter</taxon>
    </lineage>
</organism>
<feature type="DNA-binding region" description="H-T-H motif" evidence="5">
    <location>
        <begin position="36"/>
        <end position="55"/>
    </location>
</feature>
<keyword evidence="1" id="KW-0678">Repressor</keyword>
<evidence type="ECO:0000259" key="6">
    <source>
        <dbReference type="PROSITE" id="PS50977"/>
    </source>
</evidence>
<dbReference type="PANTHER" id="PTHR30055:SF151">
    <property type="entry name" value="TRANSCRIPTIONAL REGULATORY PROTEIN"/>
    <property type="match status" value="1"/>
</dbReference>
<dbReference type="RefSeq" id="WP_187556239.1">
    <property type="nucleotide sequence ID" value="NZ_CP060716.1"/>
</dbReference>
<gene>
    <name evidence="7" type="ORF">H9L06_05770</name>
</gene>
<evidence type="ECO:0000256" key="4">
    <source>
        <dbReference type="ARBA" id="ARBA00023163"/>
    </source>
</evidence>
<dbReference type="PANTHER" id="PTHR30055">
    <property type="entry name" value="HTH-TYPE TRANSCRIPTIONAL REGULATOR RUTR"/>
    <property type="match status" value="1"/>
</dbReference>
<keyword evidence="8" id="KW-1185">Reference proteome</keyword>
<dbReference type="GO" id="GO:0000976">
    <property type="term" value="F:transcription cis-regulatory region binding"/>
    <property type="evidence" value="ECO:0007669"/>
    <property type="project" value="TreeGrafter"/>
</dbReference>
<dbReference type="SUPFAM" id="SSF46689">
    <property type="entry name" value="Homeodomain-like"/>
    <property type="match status" value="1"/>
</dbReference>
<dbReference type="PRINTS" id="PR00455">
    <property type="entry name" value="HTHTETR"/>
</dbReference>
<keyword evidence="3 5" id="KW-0238">DNA-binding</keyword>
<dbReference type="InterPro" id="IPR050109">
    <property type="entry name" value="HTH-type_TetR-like_transc_reg"/>
</dbReference>
<dbReference type="PRINTS" id="PR00400">
    <property type="entry name" value="TETREPRESSOR"/>
</dbReference>
<keyword evidence="2" id="KW-0805">Transcription regulation</keyword>
<evidence type="ECO:0000313" key="8">
    <source>
        <dbReference type="Proteomes" id="UP000515934"/>
    </source>
</evidence>
<evidence type="ECO:0000256" key="1">
    <source>
        <dbReference type="ARBA" id="ARBA00022491"/>
    </source>
</evidence>
<accession>A0A7G9S7F7</accession>
<dbReference type="Gene3D" id="1.10.357.10">
    <property type="entry name" value="Tetracycline Repressor, domain 2"/>
    <property type="match status" value="1"/>
</dbReference>
<dbReference type="InterPro" id="IPR036271">
    <property type="entry name" value="Tet_transcr_reg_TetR-rel_C_sf"/>
</dbReference>
<evidence type="ECO:0000256" key="2">
    <source>
        <dbReference type="ARBA" id="ARBA00023015"/>
    </source>
</evidence>
<dbReference type="AlphaFoldDB" id="A0A7G9S7F7"/>
<dbReference type="InterPro" id="IPR003012">
    <property type="entry name" value="Tet_transcr_reg_TetR"/>
</dbReference>
<dbReference type="Proteomes" id="UP000515934">
    <property type="component" value="Chromosome"/>
</dbReference>
<dbReference type="GO" id="GO:0003700">
    <property type="term" value="F:DNA-binding transcription factor activity"/>
    <property type="evidence" value="ECO:0007669"/>
    <property type="project" value="TreeGrafter"/>
</dbReference>
<dbReference type="GO" id="GO:0046677">
    <property type="term" value="P:response to antibiotic"/>
    <property type="evidence" value="ECO:0007669"/>
    <property type="project" value="InterPro"/>
</dbReference>
<evidence type="ECO:0000313" key="7">
    <source>
        <dbReference type="EMBL" id="QNN63782.1"/>
    </source>
</evidence>
<feature type="domain" description="HTH tetR-type" evidence="6">
    <location>
        <begin position="13"/>
        <end position="73"/>
    </location>
</feature>
<dbReference type="InterPro" id="IPR001647">
    <property type="entry name" value="HTH_TetR"/>
</dbReference>
<dbReference type="SUPFAM" id="SSF48498">
    <property type="entry name" value="Tetracyclin repressor-like, C-terminal domain"/>
    <property type="match status" value="1"/>
</dbReference>
<dbReference type="Pfam" id="PF02909">
    <property type="entry name" value="TetR_C_1"/>
    <property type="match status" value="1"/>
</dbReference>
<dbReference type="Pfam" id="PF00440">
    <property type="entry name" value="TetR_N"/>
    <property type="match status" value="1"/>
</dbReference>
<proteinExistence type="predicted"/>
<dbReference type="GO" id="GO:0045892">
    <property type="term" value="P:negative regulation of DNA-templated transcription"/>
    <property type="evidence" value="ECO:0007669"/>
    <property type="project" value="InterPro"/>
</dbReference>
<evidence type="ECO:0000256" key="3">
    <source>
        <dbReference type="ARBA" id="ARBA00023125"/>
    </source>
</evidence>
<name>A0A7G9S7F7_9MICO</name>